<accession>A0A2I4ECK9</accession>
<gene>
    <name evidence="6" type="primary">LOC108988348</name>
</gene>
<dbReference type="GO" id="GO:0008270">
    <property type="term" value="F:zinc ion binding"/>
    <property type="evidence" value="ECO:0007669"/>
    <property type="project" value="UniProtKB-KW"/>
</dbReference>
<dbReference type="RefSeq" id="XP_018817133.1">
    <property type="nucleotide sequence ID" value="XM_018961588.2"/>
</dbReference>
<dbReference type="Pfam" id="PF03107">
    <property type="entry name" value="C1_2"/>
    <property type="match status" value="2"/>
</dbReference>
<keyword evidence="1" id="KW-0479">Metal-binding</keyword>
<keyword evidence="2" id="KW-0677">Repeat</keyword>
<reference evidence="6" key="1">
    <citation type="submission" date="2025-08" db="UniProtKB">
        <authorList>
            <consortium name="RefSeq"/>
        </authorList>
    </citation>
    <scope>IDENTIFICATION</scope>
    <source>
        <tissue evidence="6">Leaves</tissue>
    </source>
</reference>
<dbReference type="InterPro" id="IPR001965">
    <property type="entry name" value="Znf_PHD"/>
</dbReference>
<organism evidence="5 6">
    <name type="scientific">Juglans regia</name>
    <name type="common">English walnut</name>
    <dbReference type="NCBI Taxonomy" id="51240"/>
    <lineage>
        <taxon>Eukaryota</taxon>
        <taxon>Viridiplantae</taxon>
        <taxon>Streptophyta</taxon>
        <taxon>Embryophyta</taxon>
        <taxon>Tracheophyta</taxon>
        <taxon>Spermatophyta</taxon>
        <taxon>Magnoliopsida</taxon>
        <taxon>eudicotyledons</taxon>
        <taxon>Gunneridae</taxon>
        <taxon>Pentapetalae</taxon>
        <taxon>rosids</taxon>
        <taxon>fabids</taxon>
        <taxon>Fagales</taxon>
        <taxon>Juglandaceae</taxon>
        <taxon>Juglans</taxon>
    </lineage>
</organism>
<evidence type="ECO:0000256" key="3">
    <source>
        <dbReference type="ARBA" id="ARBA00022771"/>
    </source>
</evidence>
<dbReference type="SMART" id="SM00249">
    <property type="entry name" value="PHD"/>
    <property type="match status" value="3"/>
</dbReference>
<dbReference type="Proteomes" id="UP000235220">
    <property type="component" value="Chromosome 13"/>
</dbReference>
<dbReference type="PANTHER" id="PTHR46288">
    <property type="entry name" value="PHORBOL-ESTER/DAG-TYPE DOMAIN-CONTAINING PROTEIN"/>
    <property type="match status" value="1"/>
</dbReference>
<keyword evidence="3" id="KW-0863">Zinc-finger</keyword>
<dbReference type="KEGG" id="jre:108988348"/>
<evidence type="ECO:0000256" key="1">
    <source>
        <dbReference type="ARBA" id="ARBA00022723"/>
    </source>
</evidence>
<dbReference type="PANTHER" id="PTHR46288:SF85">
    <property type="entry name" value="DC1 DOMAIN-CONTAINING PROTEIN"/>
    <property type="match status" value="1"/>
</dbReference>
<dbReference type="SUPFAM" id="SSF57889">
    <property type="entry name" value="Cysteine-rich domain"/>
    <property type="match status" value="3"/>
</dbReference>
<dbReference type="InterPro" id="IPR046349">
    <property type="entry name" value="C1-like_sf"/>
</dbReference>
<dbReference type="Gene3D" id="3.30.40.10">
    <property type="entry name" value="Zinc/RING finger domain, C3HC4 (zinc finger)"/>
    <property type="match status" value="1"/>
</dbReference>
<evidence type="ECO:0000313" key="6">
    <source>
        <dbReference type="RefSeq" id="XP_018817133.1"/>
    </source>
</evidence>
<keyword evidence="4" id="KW-0862">Zinc</keyword>
<dbReference type="OrthoDB" id="1751421at2759"/>
<keyword evidence="5" id="KW-1185">Reference proteome</keyword>
<proteinExistence type="predicted"/>
<sequence>MTLIISQFPRLYTFHEHPLFGYRHEYFPGRITPPLPPPKGTWKTCGVCKEVSNGTPYSKCHNCDFWIHSDCGGIGPNTFEIATEGGDKLIHEHPMQFLQYIPRGRSFPCSECGGSCIYRDVYGCIRCCYFIHPGCRPVQTGGVVQHDWCHPCDLIGYMVHKRNKNNDQSTLVSCNVCGRRGERGSVIFHCSKCNFNIHSECINISPATPSNIKVVSDSTEYYCHEHPLTLYNLNIPTDRVECSVCGKYCSNSAYGCLPCAFFLHPSCAELKLPQKIYHPFHLYHPLFLLEHRGSPAKCNACRKDTRAIAYICKHDNCSFSLDIICGEVRLPAIEYEAHSHLLHFRERTDHDKLKCNACDKTCESSIFSCLYCDWNLHYTCGPLPISITYKYDEDSLEDSLVVTNALAEHEDEMDDEFYCDVCEKQRDPLLPTYQCTDHCNFVAEVGCVISEVISLLRGDRGDHVELRDPFGQHGKLIMPPKNTIEDQMKQNKEDQSEPTLRLSKILKSLNEDESKELTRVLEARKIRETFSAEERFFNDPEKDNVLRFSDKDYTQFIKFLDRGIEISIDQLRDGSGSEVLFRSLDQKPPYVYFALEEEVVNVGDHYKAARTFAHILRQLISKHGDISAASTLSPNVKLFFLNMLCGCIYSMRNTKVVDITTDLLLIWWTILRTCQVAGFEVQSVFDHLKRVADAFFGLYVGKQADKVERDLAELKRKHDCIAFSTKRDLVDECLREASVLKQGKAITERLWELI</sequence>
<dbReference type="SUPFAM" id="SSF57903">
    <property type="entry name" value="FYVE/PHD zinc finger"/>
    <property type="match status" value="2"/>
</dbReference>
<dbReference type="AlphaFoldDB" id="A0A2I4ECK9"/>
<protein>
    <submittedName>
        <fullName evidence="6">Uncharacterized protein LOC108988348</fullName>
    </submittedName>
</protein>
<dbReference type="InterPro" id="IPR004146">
    <property type="entry name" value="DC1"/>
</dbReference>
<dbReference type="Gramene" id="Jr13_26110_p1">
    <property type="protein sequence ID" value="cds.Jr13_26110_p1"/>
    <property type="gene ID" value="Jr13_26110"/>
</dbReference>
<dbReference type="InterPro" id="IPR011011">
    <property type="entry name" value="Znf_FYVE_PHD"/>
</dbReference>
<evidence type="ECO:0000313" key="5">
    <source>
        <dbReference type="Proteomes" id="UP000235220"/>
    </source>
</evidence>
<dbReference type="GeneID" id="108988348"/>
<name>A0A2I4ECK9_JUGRE</name>
<dbReference type="InterPro" id="IPR013083">
    <property type="entry name" value="Znf_RING/FYVE/PHD"/>
</dbReference>
<evidence type="ECO:0000256" key="4">
    <source>
        <dbReference type="ARBA" id="ARBA00022833"/>
    </source>
</evidence>
<evidence type="ECO:0000256" key="2">
    <source>
        <dbReference type="ARBA" id="ARBA00022737"/>
    </source>
</evidence>